<reference evidence="6 7" key="1">
    <citation type="journal article" date="2011" name="Proc. Natl. Acad. Sci. U.S.A.">
        <title>Evolutionary erosion of yeast sex chromosomes by mating-type switching accidents.</title>
        <authorList>
            <person name="Gordon J.L."/>
            <person name="Armisen D."/>
            <person name="Proux-Wera E."/>
            <person name="Oheigeartaigh S.S."/>
            <person name="Byrne K.P."/>
            <person name="Wolfe K.H."/>
        </authorList>
    </citation>
    <scope>NUCLEOTIDE SEQUENCE [LARGE SCALE GENOMIC DNA]</scope>
    <source>
        <strain evidence="7">ATCC 24235 / CBS 4417 / NBRC 1672 / NRRL Y-8282 / UCD 70-5</strain>
    </source>
</reference>
<dbReference type="STRING" id="1071381.G8BQX6"/>
<accession>G8BQX6</accession>
<organism evidence="6 7">
    <name type="scientific">Tetrapisispora phaffii (strain ATCC 24235 / CBS 4417 / NBRC 1672 / NRRL Y-8282 / UCD 70-5)</name>
    <name type="common">Yeast</name>
    <name type="synonym">Fabospora phaffii</name>
    <dbReference type="NCBI Taxonomy" id="1071381"/>
    <lineage>
        <taxon>Eukaryota</taxon>
        <taxon>Fungi</taxon>
        <taxon>Dikarya</taxon>
        <taxon>Ascomycota</taxon>
        <taxon>Saccharomycotina</taxon>
        <taxon>Saccharomycetes</taxon>
        <taxon>Saccharomycetales</taxon>
        <taxon>Saccharomycetaceae</taxon>
        <taxon>Tetrapisispora</taxon>
    </lineage>
</organism>
<evidence type="ECO:0000256" key="2">
    <source>
        <dbReference type="ARBA" id="ARBA00022692"/>
    </source>
</evidence>
<dbReference type="eggNOG" id="ENOG502S780">
    <property type="taxonomic scope" value="Eukaryota"/>
</dbReference>
<evidence type="ECO:0000313" key="6">
    <source>
        <dbReference type="EMBL" id="CCE62638.1"/>
    </source>
</evidence>
<dbReference type="HOGENOM" id="CLU_187072_0_0_1"/>
<keyword evidence="4 5" id="KW-0472">Membrane</keyword>
<dbReference type="Proteomes" id="UP000005666">
    <property type="component" value="Chromosome 3"/>
</dbReference>
<evidence type="ECO:0000313" key="7">
    <source>
        <dbReference type="Proteomes" id="UP000005666"/>
    </source>
</evidence>
<dbReference type="RefSeq" id="XP_003685072.1">
    <property type="nucleotide sequence ID" value="XM_003685024.1"/>
</dbReference>
<dbReference type="GO" id="GO:0033617">
    <property type="term" value="P:mitochondrial respiratory chain complex IV assembly"/>
    <property type="evidence" value="ECO:0007669"/>
    <property type="project" value="EnsemblFungi"/>
</dbReference>
<dbReference type="GO" id="GO:0070130">
    <property type="term" value="P:negative regulation of mitochondrial translation"/>
    <property type="evidence" value="ECO:0007669"/>
    <property type="project" value="EnsemblFungi"/>
</dbReference>
<keyword evidence="7" id="KW-1185">Reference proteome</keyword>
<dbReference type="Pfam" id="PF14880">
    <property type="entry name" value="COX14"/>
    <property type="match status" value="1"/>
</dbReference>
<gene>
    <name evidence="6" type="primary">TPHA0C04900</name>
    <name evidence="6" type="ordered locus">TPHA_0C04900</name>
</gene>
<sequence length="69" mass="7609">MAKYAWYTRASDTIHRLTVLGLVGGSVYMVGGLGYTMYINGKNYEKQVTATKLDQNEARELEGSVTSAE</sequence>
<keyword evidence="3 5" id="KW-1133">Transmembrane helix</keyword>
<dbReference type="AlphaFoldDB" id="G8BQX6"/>
<comment type="subcellular location">
    <subcellularLocation>
        <location evidence="1">Membrane</location>
        <topology evidence="1">Single-pass membrane protein</topology>
    </subcellularLocation>
</comment>
<evidence type="ECO:0000256" key="1">
    <source>
        <dbReference type="ARBA" id="ARBA00004167"/>
    </source>
</evidence>
<feature type="transmembrane region" description="Helical" evidence="5">
    <location>
        <begin position="17"/>
        <end position="38"/>
    </location>
</feature>
<name>G8BQX6_TETPH</name>
<dbReference type="InterPro" id="IPR029208">
    <property type="entry name" value="COX14"/>
</dbReference>
<dbReference type="GO" id="GO:0005743">
    <property type="term" value="C:mitochondrial inner membrane"/>
    <property type="evidence" value="ECO:0007669"/>
    <property type="project" value="EnsemblFungi"/>
</dbReference>
<dbReference type="GO" id="GO:0005759">
    <property type="term" value="C:mitochondrial matrix"/>
    <property type="evidence" value="ECO:0007669"/>
    <property type="project" value="EnsemblFungi"/>
</dbReference>
<proteinExistence type="predicted"/>
<evidence type="ECO:0000256" key="3">
    <source>
        <dbReference type="ARBA" id="ARBA00022989"/>
    </source>
</evidence>
<protein>
    <submittedName>
        <fullName evidence="6">Uncharacterized protein</fullName>
    </submittedName>
</protein>
<dbReference type="GeneID" id="11533808"/>
<evidence type="ECO:0000256" key="4">
    <source>
        <dbReference type="ARBA" id="ARBA00023136"/>
    </source>
</evidence>
<dbReference type="KEGG" id="tpf:TPHA_0C04900"/>
<dbReference type="EMBL" id="HE612858">
    <property type="protein sequence ID" value="CCE62638.1"/>
    <property type="molecule type" value="Genomic_DNA"/>
</dbReference>
<evidence type="ECO:0000256" key="5">
    <source>
        <dbReference type="SAM" id="Phobius"/>
    </source>
</evidence>
<dbReference type="OrthoDB" id="4083952at2759"/>
<dbReference type="OMA" id="YAWYTRV"/>
<keyword evidence="2 5" id="KW-0812">Transmembrane</keyword>